<reference evidence="3 10" key="4">
    <citation type="submission" date="2017-04" db="EMBL/GenBank/DDBJ databases">
        <title>The Characteristic of a Fine Plant Growth-Promoting Rhizobacteria Bacillus mycoides Gnyt1 and its Whole Genome Sequencing Analysis.</title>
        <authorList>
            <person name="Li J.H."/>
            <person name="Yao T."/>
        </authorList>
    </citation>
    <scope>NUCLEOTIDE SEQUENCE [LARGE SCALE GENOMIC DNA]</scope>
    <source>
        <strain evidence="3 10">Gnyt1</strain>
    </source>
</reference>
<proteinExistence type="predicted"/>
<dbReference type="InterPro" id="IPR019606">
    <property type="entry name" value="GerMN"/>
</dbReference>
<accession>A0A0B5S8Q4</accession>
<dbReference type="EMBL" id="AHEV01000008">
    <property type="protein sequence ID" value="EJR44122.1"/>
    <property type="molecule type" value="Genomic_DNA"/>
</dbReference>
<evidence type="ECO:0000313" key="13">
    <source>
        <dbReference type="Proteomes" id="UP000305524"/>
    </source>
</evidence>
<organism evidence="6 12">
    <name type="scientific">Bacillus mycoides</name>
    <dbReference type="NCBI Taxonomy" id="1405"/>
    <lineage>
        <taxon>Bacteria</taxon>
        <taxon>Bacillati</taxon>
        <taxon>Bacillota</taxon>
        <taxon>Bacilli</taxon>
        <taxon>Bacillales</taxon>
        <taxon>Bacillaceae</taxon>
        <taxon>Bacillus</taxon>
        <taxon>Bacillus cereus group</taxon>
    </lineage>
</organism>
<sequence>MPKSTFKWVVGATVSAILLSGCGLLNQEKATEQIDPPKKVTYTEGEKKETAKKDKQGQTVNRELYLVDKNGYVVPQTIAMPTPKANEVVQQTLEYLVKDGPVTNLLPNGFRAVLPANTTMTLNLKKGGTAVIDFSKEMKNYSKEEERQIVESVAWTLTQFTEIKQVQFQINGEKLVKMPVAGTPLGEGVSRANGINFDDEQVADVTHTKPVTLYFMAQNNNKQQYYVPVTRRVAEGKENDYSAIVDELVKGPIQGSLLNDFNPGAKLITNPKVENGNITLNFNENIFVNPDKNMISNYVLKSLVLSLTEKQGVKNVSIEVNGKANLMDEKGEKLIKPVDRPQNVNTGSF</sequence>
<dbReference type="Pfam" id="PF10646">
    <property type="entry name" value="Germane"/>
    <property type="match status" value="2"/>
</dbReference>
<dbReference type="AlphaFoldDB" id="A0A084IV30"/>
<dbReference type="Proteomes" id="UP000596196">
    <property type="component" value="Chromosome"/>
</dbReference>
<dbReference type="EMBL" id="SZOD01000123">
    <property type="protein sequence ID" value="TKI86462.1"/>
    <property type="molecule type" value="Genomic_DNA"/>
</dbReference>
<protein>
    <submittedName>
        <fullName evidence="7">GerMN domain-containing protein</fullName>
    </submittedName>
    <submittedName>
        <fullName evidence="6">Spore germination protein GerM</fullName>
    </submittedName>
    <submittedName>
        <fullName evidence="3">Sporulation protein</fullName>
    </submittedName>
</protein>
<dbReference type="SMART" id="SM00909">
    <property type="entry name" value="Germane"/>
    <property type="match status" value="2"/>
</dbReference>
<feature type="domain" description="GerMN" evidence="2">
    <location>
        <begin position="89"/>
        <end position="179"/>
    </location>
</feature>
<dbReference type="RefSeq" id="WP_002129281.1">
    <property type="nucleotide sequence ID" value="NZ_CM125442.1"/>
</dbReference>
<feature type="compositionally biased region" description="Basic and acidic residues" evidence="1">
    <location>
        <begin position="44"/>
        <end position="56"/>
    </location>
</feature>
<evidence type="ECO:0000313" key="5">
    <source>
        <dbReference type="EMBL" id="OSX94275.1"/>
    </source>
</evidence>
<dbReference type="Proteomes" id="UP000194131">
    <property type="component" value="Unassembled WGS sequence"/>
</dbReference>
<dbReference type="EMBL" id="CP065877">
    <property type="protein sequence ID" value="QQA15136.1"/>
    <property type="molecule type" value="Genomic_DNA"/>
</dbReference>
<name>A0A084IV30_BACMY</name>
<evidence type="ECO:0000313" key="9">
    <source>
        <dbReference type="Proteomes" id="UP000006976"/>
    </source>
</evidence>
<feature type="domain" description="GerMN" evidence="2">
    <location>
        <begin position="241"/>
        <end position="329"/>
    </location>
</feature>
<evidence type="ECO:0000256" key="1">
    <source>
        <dbReference type="SAM" id="MobiDB-lite"/>
    </source>
</evidence>
<feature type="region of interest" description="Disordered" evidence="1">
    <location>
        <begin position="36"/>
        <end position="56"/>
    </location>
</feature>
<dbReference type="Proteomes" id="UP000305524">
    <property type="component" value="Unassembled WGS sequence"/>
</dbReference>
<dbReference type="EMBL" id="CP020743">
    <property type="protein sequence ID" value="ARJ24069.1"/>
    <property type="molecule type" value="Genomic_DNA"/>
</dbReference>
<accession>A0A084IV30</accession>
<evidence type="ECO:0000313" key="4">
    <source>
        <dbReference type="EMBL" id="EJR44122.1"/>
    </source>
</evidence>
<evidence type="ECO:0000313" key="12">
    <source>
        <dbReference type="Proteomes" id="UP000236165"/>
    </source>
</evidence>
<reference evidence="4 9" key="1">
    <citation type="submission" date="2012-04" db="EMBL/GenBank/DDBJ databases">
        <title>The Genome Sequence of Bacillus cereus VD078.</title>
        <authorList>
            <consortium name="The Broad Institute Genome Sequencing Platform"/>
            <consortium name="The Broad Institute Genome Sequencing Center for Infectious Disease"/>
            <person name="Feldgarden M."/>
            <person name="Van der Auwera G.A."/>
            <person name="Mahillon J."/>
            <person name="Duprez V."/>
            <person name="Timmery S."/>
            <person name="Mattelet C."/>
            <person name="Dierick K."/>
            <person name="Sun M."/>
            <person name="Yu Z."/>
            <person name="Zhu L."/>
            <person name="Hu X."/>
            <person name="Shank E.B."/>
            <person name="Swiecicka I."/>
            <person name="Hansen B.M."/>
            <person name="Andrup L."/>
            <person name="Young S.K."/>
            <person name="Zeng Q."/>
            <person name="Gargeya S."/>
            <person name="Fitzgerald M."/>
            <person name="Haas B."/>
            <person name="Abouelleil A."/>
            <person name="Alvarado L."/>
            <person name="Arachchi H.M."/>
            <person name="Berlin A."/>
            <person name="Chapman S.B."/>
            <person name="Goldberg J."/>
            <person name="Griggs A."/>
            <person name="Gujja S."/>
            <person name="Hansen M."/>
            <person name="Howarth C."/>
            <person name="Imamovic A."/>
            <person name="Larimer J."/>
            <person name="McCowen C."/>
            <person name="Montmayeur A."/>
            <person name="Murphy C."/>
            <person name="Neiman D."/>
            <person name="Pearson M."/>
            <person name="Priest M."/>
            <person name="Roberts A."/>
            <person name="Saif S."/>
            <person name="Shea T."/>
            <person name="Sisk P."/>
            <person name="Sykes S."/>
            <person name="Wortman J."/>
            <person name="Nusbaum C."/>
            <person name="Birren B."/>
        </authorList>
    </citation>
    <scope>NUCLEOTIDE SEQUENCE [LARGE SCALE GENOMIC DNA]</scope>
    <source>
        <strain evidence="4 9">VD078</strain>
    </source>
</reference>
<dbReference type="KEGG" id="bmyo:BG05_1546"/>
<reference evidence="7 14" key="6">
    <citation type="submission" date="2020-12" db="EMBL/GenBank/DDBJ databases">
        <title>FDA dAtabase for Regulatory Grade micrObial Sequences (FDA-ARGOS): Supporting development and validation of Infectious Disease Dx tests.</title>
        <authorList>
            <person name="Nelson B."/>
            <person name="Plummer A."/>
            <person name="Tallon L."/>
            <person name="Sadzewicz L."/>
            <person name="Zhao X."/>
            <person name="Boylan J."/>
            <person name="Ott S."/>
            <person name="Bowen H."/>
            <person name="Vavikolanu K."/>
            <person name="Mehta A."/>
            <person name="Aluvathingal J."/>
            <person name="Nadendla S."/>
            <person name="Myers T."/>
            <person name="Yan Y."/>
            <person name="Sichtig H."/>
        </authorList>
    </citation>
    <scope>NUCLEOTIDE SEQUENCE [LARGE SCALE GENOMIC DNA]</scope>
    <source>
        <strain evidence="7 14">FDAARGOS_924</strain>
    </source>
</reference>
<evidence type="ECO:0000259" key="2">
    <source>
        <dbReference type="SMART" id="SM00909"/>
    </source>
</evidence>
<dbReference type="EMBL" id="MRWU01000004">
    <property type="protein sequence ID" value="OSX94275.1"/>
    <property type="molecule type" value="Genomic_DNA"/>
</dbReference>
<keyword evidence="14" id="KW-1185">Reference proteome</keyword>
<dbReference type="Proteomes" id="UP000236165">
    <property type="component" value="Unassembled WGS sequence"/>
</dbReference>
<dbReference type="PROSITE" id="PS51257">
    <property type="entry name" value="PROKAR_LIPOPROTEIN"/>
    <property type="match status" value="1"/>
</dbReference>
<reference evidence="6 12" key="2">
    <citation type="submission" date="2016-10" db="EMBL/GenBank/DDBJ databases">
        <title>Genome Sequence of Bacillus weihenstephanensis GM6LP.</title>
        <authorList>
            <person name="Poehlein A."/>
            <person name="Wemheuer F."/>
            <person name="Hollensteiner J."/>
            <person name="Wemheuer B."/>
        </authorList>
    </citation>
    <scope>NUCLEOTIDE SEQUENCE [LARGE SCALE GENOMIC DNA]</scope>
    <source>
        <strain evidence="6 12">GM6LP</strain>
    </source>
</reference>
<evidence type="ECO:0000313" key="8">
    <source>
        <dbReference type="EMBL" id="TKI86462.1"/>
    </source>
</evidence>
<reference evidence="5 11" key="3">
    <citation type="submission" date="2016-12" db="EMBL/GenBank/DDBJ databases">
        <title>Genome Sequences of Twelve Sporeforming Bacillus Species Isolated from Foods.</title>
        <authorList>
            <person name="De Jong A."/>
            <person name="Holsappel S."/>
            <person name="Kuipers O.P."/>
        </authorList>
    </citation>
    <scope>NUCLEOTIDE SEQUENCE [LARGE SCALE GENOMIC DNA]</scope>
    <source>
        <strain evidence="5 11">S3E15</strain>
    </source>
</reference>
<evidence type="ECO:0000313" key="10">
    <source>
        <dbReference type="Proteomes" id="UP000192932"/>
    </source>
</evidence>
<dbReference type="EMBL" id="MKZQ01000020">
    <property type="protein sequence ID" value="PJN71101.1"/>
    <property type="molecule type" value="Genomic_DNA"/>
</dbReference>
<evidence type="ECO:0000313" key="3">
    <source>
        <dbReference type="EMBL" id="ARJ24069.1"/>
    </source>
</evidence>
<gene>
    <name evidence="6" type="primary">gerM</name>
    <name evidence="3" type="ORF">B7492_23960</name>
    <name evidence="6" type="ORF">BACWE_14480</name>
    <name evidence="8" type="ORF">FC701_05750</name>
    <name evidence="7" type="ORF">I6G81_22405</name>
    <name evidence="4" type="ORF">III_01012</name>
    <name evidence="5" type="ORF">S3E15_04374</name>
</gene>
<accession>J8IFW1</accession>
<evidence type="ECO:0000313" key="7">
    <source>
        <dbReference type="EMBL" id="QQA15136.1"/>
    </source>
</evidence>
<evidence type="ECO:0000313" key="14">
    <source>
        <dbReference type="Proteomes" id="UP000596196"/>
    </source>
</evidence>
<dbReference type="Proteomes" id="UP000006976">
    <property type="component" value="Unassembled WGS sequence"/>
</dbReference>
<dbReference type="Proteomes" id="UP000192932">
    <property type="component" value="Chromosome"/>
</dbReference>
<evidence type="ECO:0000313" key="11">
    <source>
        <dbReference type="Proteomes" id="UP000194131"/>
    </source>
</evidence>
<reference evidence="8 13" key="5">
    <citation type="journal article" date="2019" name="Environ. Microbiol.">
        <title>An active ?-lactamase is a part of an orchestrated cell wall stress resistance network of Bacillus subtilis and related rhizosphere species.</title>
        <authorList>
            <person name="Bucher T."/>
            <person name="Keren-Paz A."/>
            <person name="Hausser J."/>
            <person name="Olender T."/>
            <person name="Cytryn E."/>
            <person name="Kolodkin-Gal I."/>
        </authorList>
    </citation>
    <scope>NUCLEOTIDE SEQUENCE [LARGE SCALE GENOMIC DNA]</scope>
    <source>
        <strain evidence="8 13">I186</strain>
    </source>
</reference>
<evidence type="ECO:0000313" key="6">
    <source>
        <dbReference type="EMBL" id="PJN71101.1"/>
    </source>
</evidence>